<dbReference type="Gene3D" id="1.10.10.10">
    <property type="entry name" value="Winged helix-like DNA-binding domain superfamily/Winged helix DNA-binding domain"/>
    <property type="match status" value="1"/>
</dbReference>
<dbReference type="PANTHER" id="PTHR18964:SF149">
    <property type="entry name" value="BIFUNCTIONAL UDP-N-ACETYLGLUCOSAMINE 2-EPIMERASE_N-ACETYLMANNOSAMINE KINASE"/>
    <property type="match status" value="1"/>
</dbReference>
<reference evidence="2 3" key="1">
    <citation type="submission" date="2020-07" db="EMBL/GenBank/DDBJ databases">
        <title>Sequencing the genomes of 1000 actinobacteria strains.</title>
        <authorList>
            <person name="Klenk H.-P."/>
        </authorList>
    </citation>
    <scope>NUCLEOTIDE SEQUENCE [LARGE SCALE GENOMIC DNA]</scope>
    <source>
        <strain evidence="2 3">DSM 100723</strain>
    </source>
</reference>
<dbReference type="Gene3D" id="3.30.420.40">
    <property type="match status" value="2"/>
</dbReference>
<evidence type="ECO:0000256" key="1">
    <source>
        <dbReference type="ARBA" id="ARBA00006479"/>
    </source>
</evidence>
<dbReference type="InterPro" id="IPR036388">
    <property type="entry name" value="WH-like_DNA-bd_sf"/>
</dbReference>
<keyword evidence="2" id="KW-0418">Kinase</keyword>
<dbReference type="InterPro" id="IPR036390">
    <property type="entry name" value="WH_DNA-bd_sf"/>
</dbReference>
<dbReference type="Pfam" id="PF13412">
    <property type="entry name" value="HTH_24"/>
    <property type="match status" value="1"/>
</dbReference>
<comment type="caution">
    <text evidence="2">The sequence shown here is derived from an EMBL/GenBank/DDBJ whole genome shotgun (WGS) entry which is preliminary data.</text>
</comment>
<keyword evidence="2" id="KW-0808">Transferase</keyword>
<dbReference type="AlphaFoldDB" id="A0A7W3IVD3"/>
<keyword evidence="3" id="KW-1185">Reference proteome</keyword>
<dbReference type="SUPFAM" id="SSF46785">
    <property type="entry name" value="Winged helix' DNA-binding domain"/>
    <property type="match status" value="1"/>
</dbReference>
<gene>
    <name evidence="2" type="ORF">FHX74_003446</name>
</gene>
<accession>A0A7W3IVD3</accession>
<dbReference type="EMBL" id="JACGWT010000006">
    <property type="protein sequence ID" value="MBA8795805.1"/>
    <property type="molecule type" value="Genomic_DNA"/>
</dbReference>
<proteinExistence type="inferred from homology"/>
<dbReference type="CDD" id="cd00090">
    <property type="entry name" value="HTH_ARSR"/>
    <property type="match status" value="1"/>
</dbReference>
<name>A0A7W3IVD3_9ACTN</name>
<dbReference type="Pfam" id="PF00480">
    <property type="entry name" value="ROK"/>
    <property type="match status" value="1"/>
</dbReference>
<organism evidence="2 3">
    <name type="scientific">Microlunatus kandeliicorticis</name>
    <dbReference type="NCBI Taxonomy" id="1759536"/>
    <lineage>
        <taxon>Bacteria</taxon>
        <taxon>Bacillati</taxon>
        <taxon>Actinomycetota</taxon>
        <taxon>Actinomycetes</taxon>
        <taxon>Propionibacteriales</taxon>
        <taxon>Propionibacteriaceae</taxon>
        <taxon>Microlunatus</taxon>
    </lineage>
</organism>
<sequence>MTTPAERRRPSLGLLRNLTDAHVLDQLLEAGALTRADIAARTGISKPTISEAVRRLGESGVITEVGEADGRGRRGPAGTLYRLADGVGVAFVQYAGPEGVRTELLDLRGTVLAARDHPVPSPTTADRLGPVLVSEADAVLTGAPGPVLAATVSVANPVDRRTGRLVRLPDSPFLLDELVPAELLDDRLGVPVQVDNDVNWAALAEHRAGAATDLEDVVYCFLGPGLGLGLVLGGGLVRGHRGLAGELAYVITTGPDGRGRRLLESLGDHGLLREGSWAIDVEAMAALLGRRDAAADRVLAAVAGAIATIAALVDPEAVVIADHWSADADLADRLAGPVAAAAPVPVALRAAMITEHAPLVGARTEALAAAHRRLTARPAAASG</sequence>
<evidence type="ECO:0000313" key="2">
    <source>
        <dbReference type="EMBL" id="MBA8795805.1"/>
    </source>
</evidence>
<dbReference type="GO" id="GO:0016301">
    <property type="term" value="F:kinase activity"/>
    <property type="evidence" value="ECO:0007669"/>
    <property type="project" value="UniProtKB-KW"/>
</dbReference>
<dbReference type="PANTHER" id="PTHR18964">
    <property type="entry name" value="ROK (REPRESSOR, ORF, KINASE) FAMILY"/>
    <property type="match status" value="1"/>
</dbReference>
<protein>
    <submittedName>
        <fullName evidence="2">Putative NBD/HSP70 family sugar kinase/biotin operon repressor</fullName>
    </submittedName>
</protein>
<dbReference type="InterPro" id="IPR043129">
    <property type="entry name" value="ATPase_NBD"/>
</dbReference>
<dbReference type="Proteomes" id="UP000523079">
    <property type="component" value="Unassembled WGS sequence"/>
</dbReference>
<evidence type="ECO:0000313" key="3">
    <source>
        <dbReference type="Proteomes" id="UP000523079"/>
    </source>
</evidence>
<dbReference type="RefSeq" id="WP_182561427.1">
    <property type="nucleotide sequence ID" value="NZ_JACGWT010000006.1"/>
</dbReference>
<dbReference type="InterPro" id="IPR000600">
    <property type="entry name" value="ROK"/>
</dbReference>
<dbReference type="InterPro" id="IPR011991">
    <property type="entry name" value="ArsR-like_HTH"/>
</dbReference>
<dbReference type="SUPFAM" id="SSF53067">
    <property type="entry name" value="Actin-like ATPase domain"/>
    <property type="match status" value="1"/>
</dbReference>
<comment type="similarity">
    <text evidence="1">Belongs to the ROK (NagC/XylR) family.</text>
</comment>